<reference evidence="2 3" key="1">
    <citation type="submission" date="2023-01" db="EMBL/GenBank/DDBJ databases">
        <title>Analysis of 21 Apiospora genomes using comparative genomics revels a genus with tremendous synthesis potential of carbohydrate active enzymes and secondary metabolites.</title>
        <authorList>
            <person name="Sorensen T."/>
        </authorList>
    </citation>
    <scope>NUCLEOTIDE SEQUENCE [LARGE SCALE GENOMIC DNA]</scope>
    <source>
        <strain evidence="2 3">CBS 33761</strain>
    </source>
</reference>
<keyword evidence="3" id="KW-1185">Reference proteome</keyword>
<feature type="compositionally biased region" description="Basic and acidic residues" evidence="1">
    <location>
        <begin position="87"/>
        <end position="100"/>
    </location>
</feature>
<feature type="compositionally biased region" description="Polar residues" evidence="1">
    <location>
        <begin position="74"/>
        <end position="85"/>
    </location>
</feature>
<gene>
    <name evidence="2" type="ORF">PG993_013221</name>
</gene>
<feature type="compositionally biased region" description="Basic residues" evidence="1">
    <location>
        <begin position="205"/>
        <end position="219"/>
    </location>
</feature>
<feature type="region of interest" description="Disordered" evidence="1">
    <location>
        <begin position="203"/>
        <end position="229"/>
    </location>
</feature>
<dbReference type="Proteomes" id="UP001444661">
    <property type="component" value="Unassembled WGS sequence"/>
</dbReference>
<protein>
    <submittedName>
        <fullName evidence="2">Uncharacterized protein</fullName>
    </submittedName>
</protein>
<evidence type="ECO:0000256" key="1">
    <source>
        <dbReference type="SAM" id="MobiDB-lite"/>
    </source>
</evidence>
<name>A0ABR1RX17_9PEZI</name>
<sequence length="257" mass="29060">MGNGNCNKTSGCSQQPASADIVATSLKVTFSWDVGSNEKERGLPPVGALKRFAHRARLPLLLVSLQQCLAKKSQVSLGKTPNKTQQKLREAVERRRKGDEASPPSLQASAELHDDFIMVQQRSKAGELQRQRPAIGFVPRVIIRWEDMLTRNRPFLQLRHRPSDLLYKRKQLKLTPGVPSQQLDLSCSSLLRRPRPCVGCLSRRPQQHGGRRYHGRPGGRRPPSLRENGRNHATFEISTVLLSYYLKYLEVWLSPSE</sequence>
<feature type="region of interest" description="Disordered" evidence="1">
    <location>
        <begin position="74"/>
        <end position="107"/>
    </location>
</feature>
<proteinExistence type="predicted"/>
<evidence type="ECO:0000313" key="2">
    <source>
        <dbReference type="EMBL" id="KAK8022454.1"/>
    </source>
</evidence>
<accession>A0ABR1RX17</accession>
<comment type="caution">
    <text evidence="2">The sequence shown here is derived from an EMBL/GenBank/DDBJ whole genome shotgun (WGS) entry which is preliminary data.</text>
</comment>
<organism evidence="2 3">
    <name type="scientific">Apiospora rasikravindrae</name>
    <dbReference type="NCBI Taxonomy" id="990691"/>
    <lineage>
        <taxon>Eukaryota</taxon>
        <taxon>Fungi</taxon>
        <taxon>Dikarya</taxon>
        <taxon>Ascomycota</taxon>
        <taxon>Pezizomycotina</taxon>
        <taxon>Sordariomycetes</taxon>
        <taxon>Xylariomycetidae</taxon>
        <taxon>Amphisphaeriales</taxon>
        <taxon>Apiosporaceae</taxon>
        <taxon>Apiospora</taxon>
    </lineage>
</organism>
<evidence type="ECO:0000313" key="3">
    <source>
        <dbReference type="Proteomes" id="UP001444661"/>
    </source>
</evidence>
<dbReference type="EMBL" id="JAQQWK010000012">
    <property type="protein sequence ID" value="KAK8022454.1"/>
    <property type="molecule type" value="Genomic_DNA"/>
</dbReference>